<feature type="transmembrane region" description="Helical" evidence="7">
    <location>
        <begin position="296"/>
        <end position="315"/>
    </location>
</feature>
<dbReference type="InterPro" id="IPR020846">
    <property type="entry name" value="MFS_dom"/>
</dbReference>
<feature type="transmembrane region" description="Helical" evidence="7">
    <location>
        <begin position="169"/>
        <end position="194"/>
    </location>
</feature>
<dbReference type="InterPro" id="IPR036259">
    <property type="entry name" value="MFS_trans_sf"/>
</dbReference>
<evidence type="ECO:0000259" key="8">
    <source>
        <dbReference type="PROSITE" id="PS50850"/>
    </source>
</evidence>
<dbReference type="Proteomes" id="UP000789706">
    <property type="component" value="Unassembled WGS sequence"/>
</dbReference>
<feature type="transmembrane region" description="Helical" evidence="7">
    <location>
        <begin position="427"/>
        <end position="450"/>
    </location>
</feature>
<evidence type="ECO:0000256" key="7">
    <source>
        <dbReference type="SAM" id="Phobius"/>
    </source>
</evidence>
<dbReference type="GO" id="GO:0016020">
    <property type="term" value="C:membrane"/>
    <property type="evidence" value="ECO:0007669"/>
    <property type="project" value="UniProtKB-SubCell"/>
</dbReference>
<evidence type="ECO:0000256" key="3">
    <source>
        <dbReference type="ARBA" id="ARBA00022592"/>
    </source>
</evidence>
<feature type="transmembrane region" description="Helical" evidence="7">
    <location>
        <begin position="38"/>
        <end position="65"/>
    </location>
</feature>
<evidence type="ECO:0000256" key="2">
    <source>
        <dbReference type="ARBA" id="ARBA00022448"/>
    </source>
</evidence>
<dbReference type="InterPro" id="IPR005828">
    <property type="entry name" value="MFS_sugar_transport-like"/>
</dbReference>
<dbReference type="SUPFAM" id="SSF103473">
    <property type="entry name" value="MFS general substrate transporter"/>
    <property type="match status" value="1"/>
</dbReference>
<dbReference type="Gene3D" id="1.20.1250.20">
    <property type="entry name" value="MFS general substrate transporter like domains"/>
    <property type="match status" value="2"/>
</dbReference>
<organism evidence="9 10">
    <name type="scientific">Diversispora eburnea</name>
    <dbReference type="NCBI Taxonomy" id="1213867"/>
    <lineage>
        <taxon>Eukaryota</taxon>
        <taxon>Fungi</taxon>
        <taxon>Fungi incertae sedis</taxon>
        <taxon>Mucoromycota</taxon>
        <taxon>Glomeromycotina</taxon>
        <taxon>Glomeromycetes</taxon>
        <taxon>Diversisporales</taxon>
        <taxon>Diversisporaceae</taxon>
        <taxon>Diversispora</taxon>
    </lineage>
</organism>
<comment type="caution">
    <text evidence="9">The sequence shown here is derived from an EMBL/GenBank/DDBJ whole genome shotgun (WGS) entry which is preliminary data.</text>
</comment>
<dbReference type="PANTHER" id="PTHR24064">
    <property type="entry name" value="SOLUTE CARRIER FAMILY 22 MEMBER"/>
    <property type="match status" value="1"/>
</dbReference>
<feature type="transmembrane region" description="Helical" evidence="7">
    <location>
        <begin position="462"/>
        <end position="484"/>
    </location>
</feature>
<dbReference type="OrthoDB" id="433512at2759"/>
<feature type="transmembrane region" description="Helical" evidence="7">
    <location>
        <begin position="109"/>
        <end position="131"/>
    </location>
</feature>
<keyword evidence="5 7" id="KW-1133">Transmembrane helix</keyword>
<accession>A0A9N8Z1E4</accession>
<dbReference type="GO" id="GO:0006817">
    <property type="term" value="P:phosphate ion transport"/>
    <property type="evidence" value="ECO:0007669"/>
    <property type="project" value="UniProtKB-KW"/>
</dbReference>
<keyword evidence="3" id="KW-0592">Phosphate transport</keyword>
<feature type="domain" description="Major facilitator superfamily (MFS) profile" evidence="8">
    <location>
        <begin position="36"/>
        <end position="489"/>
    </location>
</feature>
<keyword evidence="10" id="KW-1185">Reference proteome</keyword>
<reference evidence="9" key="1">
    <citation type="submission" date="2021-06" db="EMBL/GenBank/DDBJ databases">
        <authorList>
            <person name="Kallberg Y."/>
            <person name="Tangrot J."/>
            <person name="Rosling A."/>
        </authorList>
    </citation>
    <scope>NUCLEOTIDE SEQUENCE</scope>
    <source>
        <strain evidence="9">AZ414A</strain>
    </source>
</reference>
<dbReference type="InterPro" id="IPR004738">
    <property type="entry name" value="Phos_permease"/>
</dbReference>
<evidence type="ECO:0000256" key="4">
    <source>
        <dbReference type="ARBA" id="ARBA00022692"/>
    </source>
</evidence>
<proteinExistence type="predicted"/>
<keyword evidence="2" id="KW-0813">Transport</keyword>
<dbReference type="InterPro" id="IPR005829">
    <property type="entry name" value="Sugar_transporter_CS"/>
</dbReference>
<dbReference type="PROSITE" id="PS50850">
    <property type="entry name" value="MFS"/>
    <property type="match status" value="1"/>
</dbReference>
<dbReference type="GO" id="GO:0005315">
    <property type="term" value="F:phosphate transmembrane transporter activity"/>
    <property type="evidence" value="ECO:0007669"/>
    <property type="project" value="InterPro"/>
</dbReference>
<protein>
    <submittedName>
        <fullName evidence="9">11733_t:CDS:1</fullName>
    </submittedName>
</protein>
<keyword evidence="6 7" id="KW-0472">Membrane</keyword>
<dbReference type="AlphaFoldDB" id="A0A9N8Z1E4"/>
<keyword evidence="4 7" id="KW-0812">Transmembrane</keyword>
<name>A0A9N8Z1E4_9GLOM</name>
<feature type="transmembrane region" description="Helical" evidence="7">
    <location>
        <begin position="77"/>
        <end position="97"/>
    </location>
</feature>
<evidence type="ECO:0000256" key="1">
    <source>
        <dbReference type="ARBA" id="ARBA00004141"/>
    </source>
</evidence>
<feature type="transmembrane region" description="Helical" evidence="7">
    <location>
        <begin position="137"/>
        <end position="157"/>
    </location>
</feature>
<dbReference type="PROSITE" id="PS00216">
    <property type="entry name" value="SUGAR_TRANSPORT_1"/>
    <property type="match status" value="1"/>
</dbReference>
<feature type="transmembrane region" description="Helical" evidence="7">
    <location>
        <begin position="209"/>
        <end position="230"/>
    </location>
</feature>
<dbReference type="NCBIfam" id="TIGR00887">
    <property type="entry name" value="2A0109"/>
    <property type="match status" value="1"/>
</dbReference>
<dbReference type="CDD" id="cd17364">
    <property type="entry name" value="MFS_PhT"/>
    <property type="match status" value="1"/>
</dbReference>
<dbReference type="PROSITE" id="PS00217">
    <property type="entry name" value="SUGAR_TRANSPORT_2"/>
    <property type="match status" value="1"/>
</dbReference>
<evidence type="ECO:0000256" key="5">
    <source>
        <dbReference type="ARBA" id="ARBA00022989"/>
    </source>
</evidence>
<dbReference type="Pfam" id="PF00083">
    <property type="entry name" value="Sugar_tr"/>
    <property type="match status" value="1"/>
</dbReference>
<feature type="transmembrane region" description="Helical" evidence="7">
    <location>
        <begin position="370"/>
        <end position="390"/>
    </location>
</feature>
<evidence type="ECO:0000313" key="9">
    <source>
        <dbReference type="EMBL" id="CAG8459523.1"/>
    </source>
</evidence>
<feature type="transmembrane region" description="Helical" evidence="7">
    <location>
        <begin position="396"/>
        <end position="415"/>
    </location>
</feature>
<evidence type="ECO:0000256" key="6">
    <source>
        <dbReference type="ARBA" id="ARBA00023136"/>
    </source>
</evidence>
<feature type="transmembrane region" description="Helical" evidence="7">
    <location>
        <begin position="335"/>
        <end position="358"/>
    </location>
</feature>
<evidence type="ECO:0000313" key="10">
    <source>
        <dbReference type="Proteomes" id="UP000789706"/>
    </source>
</evidence>
<sequence>MNEKSEVIEVDEYDSKRRKALEEIDNAKFGWFHIRTCIVAGVGFFADAYDLFAINIVSVMLAYVYFNTSSLPSNIDIGVKVSAPVGTLVGQFAFGILADHYGRKKMYGIELMIIIVATMASALAASSYVVSFNGILIFWRIILGIGIGGDYPLSAIITSEYATTKRRGAMVAAVFAMQGFGILSAAIVSVITLACFKSSILDNHTNIDYVWRIVLGMGAVPGVIALYFRLTIPETPRYTMDVELNIDQAAKDITDVLETGGYEERDNTQPFVQVDAPKASWSDFKKYFSKWENGKILLGTSLTWFFLDVAFYGIGLNNSFILEKIGYGKGTPFQTLWNISIGNIIINLLGTVPGYWFTVALVDSWGRKPIQLMGFTALTALFIVLGFGFNPIKDKSIPLFIFFMNFGPNATTFIVPGEVFPTRYRSTGHGISAASGKLGAIIAQVGFGALKDRGGAKGSNAFLPQLLQIFAAFMFAGLLFTFLIPETKGKTLEELSNEDQHDFVRKRTKVKDTL</sequence>
<comment type="subcellular location">
    <subcellularLocation>
        <location evidence="1">Membrane</location>
        <topology evidence="1">Multi-pass membrane protein</topology>
    </subcellularLocation>
</comment>
<gene>
    <name evidence="9" type="ORF">DEBURN_LOCUS2603</name>
</gene>
<dbReference type="EMBL" id="CAJVPK010000146">
    <property type="protein sequence ID" value="CAG8459523.1"/>
    <property type="molecule type" value="Genomic_DNA"/>
</dbReference>